<proteinExistence type="predicted"/>
<organism evidence="1">
    <name type="scientific">Timema shepardi</name>
    <name type="common">Walking stick</name>
    <dbReference type="NCBI Taxonomy" id="629360"/>
    <lineage>
        <taxon>Eukaryota</taxon>
        <taxon>Metazoa</taxon>
        <taxon>Ecdysozoa</taxon>
        <taxon>Arthropoda</taxon>
        <taxon>Hexapoda</taxon>
        <taxon>Insecta</taxon>
        <taxon>Pterygota</taxon>
        <taxon>Neoptera</taxon>
        <taxon>Polyneoptera</taxon>
        <taxon>Phasmatodea</taxon>
        <taxon>Timematodea</taxon>
        <taxon>Timematoidea</taxon>
        <taxon>Timematidae</taxon>
        <taxon>Timema</taxon>
    </lineage>
</organism>
<reference evidence="1" key="1">
    <citation type="submission" date="2020-11" db="EMBL/GenBank/DDBJ databases">
        <authorList>
            <person name="Tran Van P."/>
        </authorList>
    </citation>
    <scope>NUCLEOTIDE SEQUENCE</scope>
</reference>
<protein>
    <submittedName>
        <fullName evidence="1">Uncharacterized protein</fullName>
    </submittedName>
</protein>
<accession>A0A7R9FXK8</accession>
<dbReference type="AlphaFoldDB" id="A0A7R9FXK8"/>
<sequence length="388" mass="42106">MILTVQCPLYYAGTVVCVRKGNGGDGWVDSRGVLHVLPIPQNFPIGYRLEAISLPFFKFLAHLEVAFLSQITSVNTLKAESCKEKPPPVHPTEIRTSISPSSAFELNTTSALANYATEAGERGLVAWGERGNLWLQNDDTWLQGCYNIQGPARGGVWWERGDLFSRAQLVTPQAVGKGGGAAENKTPHEKRHMFTSLRPFDQSNGLLYFEVAALFSGKVSIALRRKYEIVYPHLHGVQAEYHFKKTTLSTRDSNLDLPVIGSLVYCESSALDYGATKAGYLSPKPPSNDDSQSVVNSCHCDQLFCSQVFCSILAAAATCLLSAVMAEPPVGSTPGPQYLPLASSGYRGSSAGRGGGYSYDAPEDSAVTLNLTDIVTLCAEHLYRDEIK</sequence>
<evidence type="ECO:0000313" key="1">
    <source>
        <dbReference type="EMBL" id="CAD7259195.1"/>
    </source>
</evidence>
<name>A0A7R9FXK8_TIMSH</name>
<dbReference type="EMBL" id="OC001129">
    <property type="protein sequence ID" value="CAD7259195.1"/>
    <property type="molecule type" value="Genomic_DNA"/>
</dbReference>
<gene>
    <name evidence="1" type="ORF">TSIB3V08_LOCUS3404</name>
</gene>